<dbReference type="RefSeq" id="WP_012931932.1">
    <property type="nucleotide sequence ID" value="NC_013739.1"/>
</dbReference>
<evidence type="ECO:0000313" key="6">
    <source>
        <dbReference type="EMBL" id="ADB48879.1"/>
    </source>
</evidence>
<dbReference type="GO" id="GO:0016651">
    <property type="term" value="F:oxidoreductase activity, acting on NAD(P)H"/>
    <property type="evidence" value="ECO:0007669"/>
    <property type="project" value="TreeGrafter"/>
</dbReference>
<dbReference type="Gene3D" id="3.50.50.60">
    <property type="entry name" value="FAD/NAD(P)-binding domain"/>
    <property type="match status" value="2"/>
</dbReference>
<sequence length="397" mass="39995" precursor="true">MTALHAPGARVAIAGGSLAGLSAARTLRAEGFDGELTIVGAEPHLPYERPALSKAALGGAVAPAELAVSLALDLGDLDATWRLGTRAAALDLGARELRLDGGERLAYDGLVVATGAAPRALPGCEVPVHRLRTLEDAAALNAALATGGRLAIVGGGFIGCEVAAGARARGLDVTVIEGAAAPLAAPLGAAVAHALAARLRALGVELRCGRGVSAVSEAGVTLDDGTLLEADHVLVAIGASPATGWLAGSGLVCRDGVVCDSECATAGSRVVAAGDVARWWHPGCGRRVRVEHWEHAELHGAAAARRLLHGPRGVPFAPVPFVASELGPHVLHLAGWPRGGLELLDGALDDGPFAAAWVDGPHVSGVVALDSPRAFRRLRRRLDGGLAAADLHAAAAA</sequence>
<keyword evidence="3" id="KW-0274">FAD</keyword>
<dbReference type="HOGENOM" id="CLU_003291_4_0_11"/>
<dbReference type="InterPro" id="IPR050446">
    <property type="entry name" value="FAD-oxidoreductase/Apoptosis"/>
</dbReference>
<accession>D3F7A8</accession>
<dbReference type="InterPro" id="IPR023753">
    <property type="entry name" value="FAD/NAD-binding_dom"/>
</dbReference>
<dbReference type="PRINTS" id="PR00368">
    <property type="entry name" value="FADPNR"/>
</dbReference>
<dbReference type="InterPro" id="IPR016156">
    <property type="entry name" value="FAD/NAD-linked_Rdtase_dimer_sf"/>
</dbReference>
<keyword evidence="7" id="KW-1185">Reference proteome</keyword>
<name>D3F7A8_CONWI</name>
<keyword evidence="2" id="KW-0285">Flavoprotein</keyword>
<reference evidence="6 7" key="1">
    <citation type="journal article" date="2010" name="Stand. Genomic Sci.">
        <title>Complete genome sequence of Conexibacter woesei type strain (ID131577).</title>
        <authorList>
            <person name="Pukall R."/>
            <person name="Lapidus A."/>
            <person name="Glavina Del Rio T."/>
            <person name="Copeland A."/>
            <person name="Tice H."/>
            <person name="Cheng J.-F."/>
            <person name="Lucas S."/>
            <person name="Chen F."/>
            <person name="Nolan M."/>
            <person name="Bruce D."/>
            <person name="Goodwin L."/>
            <person name="Pitluck S."/>
            <person name="Mavromatis K."/>
            <person name="Ivanova N."/>
            <person name="Ovchinnikova G."/>
            <person name="Pati A."/>
            <person name="Chen A."/>
            <person name="Palaniappan K."/>
            <person name="Land M."/>
            <person name="Hauser L."/>
            <person name="Chang Y.-J."/>
            <person name="Jeffries C.D."/>
            <person name="Chain P."/>
            <person name="Meincke L."/>
            <person name="Sims D."/>
            <person name="Brettin T."/>
            <person name="Detter J.C."/>
            <person name="Rohde M."/>
            <person name="Goeker M."/>
            <person name="Bristow J."/>
            <person name="Eisen J.A."/>
            <person name="Markowitz V."/>
            <person name="Kyrpides N.C."/>
            <person name="Klenk H.-P."/>
            <person name="Hugenholtz P."/>
        </authorList>
    </citation>
    <scope>NUCLEOTIDE SEQUENCE [LARGE SCALE GENOMIC DNA]</scope>
    <source>
        <strain evidence="7">DSM 14684 / CIP 108061 / JCM 11494 / NBRC 100937 / ID131577</strain>
    </source>
</reference>
<dbReference type="Proteomes" id="UP000008229">
    <property type="component" value="Chromosome"/>
</dbReference>
<proteinExistence type="predicted"/>
<dbReference type="SUPFAM" id="SSF55424">
    <property type="entry name" value="FAD/NAD-linked reductases, dimerisation (C-terminal) domain"/>
    <property type="match status" value="1"/>
</dbReference>
<evidence type="ECO:0000256" key="2">
    <source>
        <dbReference type="ARBA" id="ARBA00022630"/>
    </source>
</evidence>
<protein>
    <submittedName>
        <fullName evidence="6">FAD-dependent pyridine nucleotide-disulphide oxidoreductase</fullName>
    </submittedName>
</protein>
<dbReference type="GO" id="GO:0005737">
    <property type="term" value="C:cytoplasm"/>
    <property type="evidence" value="ECO:0007669"/>
    <property type="project" value="TreeGrafter"/>
</dbReference>
<dbReference type="PRINTS" id="PR00411">
    <property type="entry name" value="PNDRDTASEI"/>
</dbReference>
<dbReference type="eggNOG" id="COG0446">
    <property type="taxonomic scope" value="Bacteria"/>
</dbReference>
<dbReference type="AlphaFoldDB" id="D3F7A8"/>
<gene>
    <name evidence="6" type="ordered locus">Cwoe_0443</name>
</gene>
<dbReference type="PANTHER" id="PTHR43557">
    <property type="entry name" value="APOPTOSIS-INDUCING FACTOR 1"/>
    <property type="match status" value="1"/>
</dbReference>
<keyword evidence="4" id="KW-0560">Oxidoreductase</keyword>
<dbReference type="Pfam" id="PF07992">
    <property type="entry name" value="Pyr_redox_2"/>
    <property type="match status" value="1"/>
</dbReference>
<dbReference type="PANTHER" id="PTHR43557:SF2">
    <property type="entry name" value="RIESKE DOMAIN-CONTAINING PROTEIN-RELATED"/>
    <property type="match status" value="1"/>
</dbReference>
<dbReference type="KEGG" id="cwo:Cwoe_0443"/>
<dbReference type="InterPro" id="IPR036188">
    <property type="entry name" value="FAD/NAD-bd_sf"/>
</dbReference>
<evidence type="ECO:0000256" key="1">
    <source>
        <dbReference type="ARBA" id="ARBA00001974"/>
    </source>
</evidence>
<evidence type="ECO:0000259" key="5">
    <source>
        <dbReference type="Pfam" id="PF07992"/>
    </source>
</evidence>
<dbReference type="SUPFAM" id="SSF51905">
    <property type="entry name" value="FAD/NAD(P)-binding domain"/>
    <property type="match status" value="1"/>
</dbReference>
<organism evidence="6 7">
    <name type="scientific">Conexibacter woesei (strain DSM 14684 / CCUG 47730 / CIP 108061 / JCM 11494 / NBRC 100937 / ID131577)</name>
    <dbReference type="NCBI Taxonomy" id="469383"/>
    <lineage>
        <taxon>Bacteria</taxon>
        <taxon>Bacillati</taxon>
        <taxon>Actinomycetota</taxon>
        <taxon>Thermoleophilia</taxon>
        <taxon>Solirubrobacterales</taxon>
        <taxon>Conexibacteraceae</taxon>
        <taxon>Conexibacter</taxon>
    </lineage>
</organism>
<evidence type="ECO:0000313" key="7">
    <source>
        <dbReference type="Proteomes" id="UP000008229"/>
    </source>
</evidence>
<dbReference type="STRING" id="469383.Cwoe_0443"/>
<feature type="domain" description="FAD/NAD(P)-binding" evidence="5">
    <location>
        <begin position="10"/>
        <end position="300"/>
    </location>
</feature>
<comment type="cofactor">
    <cofactor evidence="1">
        <name>FAD</name>
        <dbReference type="ChEBI" id="CHEBI:57692"/>
    </cofactor>
</comment>
<dbReference type="Gene3D" id="3.30.390.30">
    <property type="match status" value="1"/>
</dbReference>
<evidence type="ECO:0000256" key="4">
    <source>
        <dbReference type="ARBA" id="ARBA00023002"/>
    </source>
</evidence>
<evidence type="ECO:0000256" key="3">
    <source>
        <dbReference type="ARBA" id="ARBA00022827"/>
    </source>
</evidence>
<reference evidence="7" key="2">
    <citation type="submission" date="2010-01" db="EMBL/GenBank/DDBJ databases">
        <title>The complete genome of Conexibacter woesei DSM 14684.</title>
        <authorList>
            <consortium name="US DOE Joint Genome Institute (JGI-PGF)"/>
            <person name="Lucas S."/>
            <person name="Copeland A."/>
            <person name="Lapidus A."/>
            <person name="Glavina del Rio T."/>
            <person name="Dalin E."/>
            <person name="Tice H."/>
            <person name="Bruce D."/>
            <person name="Goodwin L."/>
            <person name="Pitluck S."/>
            <person name="Kyrpides N."/>
            <person name="Mavromatis K."/>
            <person name="Ivanova N."/>
            <person name="Mikhailova N."/>
            <person name="Chertkov O."/>
            <person name="Brettin T."/>
            <person name="Detter J.C."/>
            <person name="Han C."/>
            <person name="Larimer F."/>
            <person name="Land M."/>
            <person name="Hauser L."/>
            <person name="Markowitz V."/>
            <person name="Cheng J.-F."/>
            <person name="Hugenholtz P."/>
            <person name="Woyke T."/>
            <person name="Wu D."/>
            <person name="Pukall R."/>
            <person name="Steenblock K."/>
            <person name="Schneider S."/>
            <person name="Klenk H.-P."/>
            <person name="Eisen J.A."/>
        </authorList>
    </citation>
    <scope>NUCLEOTIDE SEQUENCE [LARGE SCALE GENOMIC DNA]</scope>
    <source>
        <strain evidence="7">DSM 14684 / CIP 108061 / JCM 11494 / NBRC 100937 / ID131577</strain>
    </source>
</reference>
<dbReference type="EMBL" id="CP001854">
    <property type="protein sequence ID" value="ADB48879.1"/>
    <property type="molecule type" value="Genomic_DNA"/>
</dbReference>
<dbReference type="OrthoDB" id="3568330at2"/>